<dbReference type="EMBL" id="FP929003">
    <property type="protein sequence ID" value="CBK41579.1"/>
    <property type="molecule type" value="Genomic_DNA"/>
</dbReference>
<dbReference type="STRING" id="330214.NIDE1851"/>
<gene>
    <name evidence="1" type="ORF">NIDE1851</name>
</gene>
<accession>D8PEC0</accession>
<protein>
    <submittedName>
        <fullName evidence="1">Uncharacterized protein</fullName>
    </submittedName>
</protein>
<name>D8PEC0_9BACT</name>
<evidence type="ECO:0000313" key="2">
    <source>
        <dbReference type="Proteomes" id="UP000001660"/>
    </source>
</evidence>
<evidence type="ECO:0000313" key="1">
    <source>
        <dbReference type="EMBL" id="CBK41579.1"/>
    </source>
</evidence>
<dbReference type="Proteomes" id="UP000001660">
    <property type="component" value="Chromosome"/>
</dbReference>
<dbReference type="HOGENOM" id="CLU_1164194_0_0_0"/>
<dbReference type="OrthoDB" id="9777126at2"/>
<dbReference type="KEGG" id="nde:NIDE1851"/>
<reference evidence="1 2" key="1">
    <citation type="journal article" date="2010" name="Proc. Natl. Acad. Sci. U.S.A.">
        <title>A Nitrospira metagenome illuminates the physiology and evolution of globally important nitrite-oxidizing bacteria.</title>
        <authorList>
            <person name="Lucker S."/>
            <person name="Wagner M."/>
            <person name="Maixner F."/>
            <person name="Pelletier E."/>
            <person name="Koch H."/>
            <person name="Vacherie B."/>
            <person name="Rattei T."/>
            <person name="Sinninghe Damste J."/>
            <person name="Spieck E."/>
            <person name="Le Paslier D."/>
            <person name="Daims H."/>
        </authorList>
    </citation>
    <scope>NUCLEOTIDE SEQUENCE [LARGE SCALE GENOMIC DNA]</scope>
</reference>
<sequence length="238" mass="26516">MNALSSRNALFHPFHLCAPHTLEALLARYDAVHFRDYMALRLTPLMGTMAYQDRMGDEHPMLVTSGRLVQGYPVSGPLDETAAAAIDRDLSDSRWRTLFHDGLRNDRRFQRGLFDLTHAMRIGSSLVPGPAALLRLLEPDRAAALYNVALVQRLAKPTPTLDHAYQFEYGLALLKTAAAQVYTIRLSRAHNLLPVTDSRTHDVLLSRTLARDGIDLPHEYVDASAGTASPPVTSRRHE</sequence>
<keyword evidence="2" id="KW-1185">Reference proteome</keyword>
<proteinExistence type="predicted"/>
<organism evidence="1 2">
    <name type="scientific">Nitrospira defluvii</name>
    <dbReference type="NCBI Taxonomy" id="330214"/>
    <lineage>
        <taxon>Bacteria</taxon>
        <taxon>Pseudomonadati</taxon>
        <taxon>Nitrospirota</taxon>
        <taxon>Nitrospiria</taxon>
        <taxon>Nitrospirales</taxon>
        <taxon>Nitrospiraceae</taxon>
        <taxon>Nitrospira</taxon>
    </lineage>
</organism>
<dbReference type="AlphaFoldDB" id="D8PEC0"/>